<dbReference type="PROSITE" id="PS00509">
    <property type="entry name" value="RAS_GTPASE_ACTIV_1"/>
    <property type="match status" value="1"/>
</dbReference>
<feature type="compositionally biased region" description="Polar residues" evidence="3">
    <location>
        <begin position="1382"/>
        <end position="1391"/>
    </location>
</feature>
<dbReference type="SUPFAM" id="SSF48350">
    <property type="entry name" value="GTPase activation domain, GAP"/>
    <property type="match status" value="1"/>
</dbReference>
<dbReference type="Gene3D" id="2.60.40.150">
    <property type="entry name" value="C2 domain"/>
    <property type="match status" value="1"/>
</dbReference>
<name>A0ABQ8FRV3_9FUNG</name>
<feature type="region of interest" description="Disordered" evidence="3">
    <location>
        <begin position="1020"/>
        <end position="1081"/>
    </location>
</feature>
<evidence type="ECO:0000259" key="5">
    <source>
        <dbReference type="PROSITE" id="PS50004"/>
    </source>
</evidence>
<dbReference type="Pfam" id="PF00616">
    <property type="entry name" value="RasGAP"/>
    <property type="match status" value="1"/>
</dbReference>
<dbReference type="PANTHER" id="PTHR10194">
    <property type="entry name" value="RAS GTPASE-ACTIVATING PROTEINS"/>
    <property type="match status" value="1"/>
</dbReference>
<feature type="region of interest" description="Disordered" evidence="3">
    <location>
        <begin position="1365"/>
        <end position="1416"/>
    </location>
</feature>
<dbReference type="SUPFAM" id="SSF50729">
    <property type="entry name" value="PH domain-like"/>
    <property type="match status" value="1"/>
</dbReference>
<dbReference type="Pfam" id="PF00168">
    <property type="entry name" value="C2"/>
    <property type="match status" value="1"/>
</dbReference>
<dbReference type="InterPro" id="IPR008936">
    <property type="entry name" value="Rho_GTPase_activation_prot"/>
</dbReference>
<evidence type="ECO:0000259" key="4">
    <source>
        <dbReference type="PROSITE" id="PS50003"/>
    </source>
</evidence>
<protein>
    <recommendedName>
        <fullName evidence="10">Ras-GAP domain-containing protein</fullName>
    </recommendedName>
</protein>
<feature type="region of interest" description="Disordered" evidence="3">
    <location>
        <begin position="955"/>
        <end position="1000"/>
    </location>
</feature>
<dbReference type="PROSITE" id="PS51741">
    <property type="entry name" value="F_BAR"/>
    <property type="match status" value="1"/>
</dbReference>
<keyword evidence="2" id="KW-0175">Coiled coil</keyword>
<evidence type="ECO:0000313" key="8">
    <source>
        <dbReference type="EMBL" id="KAH6601560.1"/>
    </source>
</evidence>
<dbReference type="InterPro" id="IPR039360">
    <property type="entry name" value="Ras_GTPase"/>
</dbReference>
<keyword evidence="1" id="KW-0343">GTPase activation</keyword>
<dbReference type="PROSITE" id="PS50018">
    <property type="entry name" value="RAS_GTPASE_ACTIV_2"/>
    <property type="match status" value="1"/>
</dbReference>
<gene>
    <name evidence="8" type="ORF">BASA50_001508</name>
</gene>
<dbReference type="InterPro" id="IPR023152">
    <property type="entry name" value="RasGAP_CS"/>
</dbReference>
<dbReference type="InterPro" id="IPR011993">
    <property type="entry name" value="PH-like_dom_sf"/>
</dbReference>
<keyword evidence="9" id="KW-1185">Reference proteome</keyword>
<organism evidence="8 9">
    <name type="scientific">Batrachochytrium salamandrivorans</name>
    <dbReference type="NCBI Taxonomy" id="1357716"/>
    <lineage>
        <taxon>Eukaryota</taxon>
        <taxon>Fungi</taxon>
        <taxon>Fungi incertae sedis</taxon>
        <taxon>Chytridiomycota</taxon>
        <taxon>Chytridiomycota incertae sedis</taxon>
        <taxon>Chytridiomycetes</taxon>
        <taxon>Rhizophydiales</taxon>
        <taxon>Rhizophydiales incertae sedis</taxon>
        <taxon>Batrachochytrium</taxon>
    </lineage>
</organism>
<dbReference type="Pfam" id="PF00611">
    <property type="entry name" value="FCH"/>
    <property type="match status" value="1"/>
</dbReference>
<sequence length="1416" mass="155954">MTVDTVFEYIDESARLSKEIATFLKRRHAVELEYAKSLARITQSLLKQSSAGSLVSSTIDVNTSFPDLQTLPCARSSITNSTLWAAFVETTDQTLCLARAHEEAAKDLQVSVIEPYNIHIKDLESTKKMYFTSGQEHNRNVRSAFQAMRKAKKDMDSLEVAAIDSSQNFQRAQYNPGTKEKDLAKFAIKATTAQDKADHAKDTFVACEIIAKAAEEDYYGRFLPELYMNLRHHEEERCTAAKSVLEKANALGMKVADIHINSVKEAAQKISSIDIQDDIEAFSFSHMTQQEDREMVKNFYSLLPGELKRGTLHIRRDDMSVSWKFRVAIFRQDQHTLYLHDISDMTRPKETIPIESCSVYSIDSSAVGKPAFQIIYSEGENIISYTCVAETELVRDDWAEILKRYARCCTKCAALSGFSLNTRRNENLVSKSSIKYRRTLSLRIIEAKDLRSSSGFGTISPYCLVLLDDVNFARTTTKQSETAIWTETFTFNDLAAHFGKLSIVVINRNFNSKDATIGYVTINLQSLLSGVKVDQWHQIKQLHEDGTVGSIRIACTLVNEQILPSATYEKFLELLTEPSFIAVKTLGRIITQERDEFARSFLNLMRSLNRDREGICMLIYDEISMTEDPNIIFRGNTMATKSFDQYMKIVGADFLQITLTPLIKSVYDSGESCETDPTRLDSSDSVRKNMKRLLQFVFYFWECIQKSVDIFPRKIVEIFAFIKEHVSKRFVDQQSRGEHIKYPSISGFLFLRFFCPAIISPHQFGLASEAPIGNVPRTLTLIAKILQNMANLTELKDPYLNEVNVFIKGQKDAMRGLLERVSTLTIDLDSPLDAHEPDTDVDRYCESIYQFFERYSGSLAATNKVPEYEKLAAAIQVIKNAHDSHSSEMTEFGESCKRNEDDERGNLAQMRLDLDHLSRALPPPPPQIRIPSGMGGSISISGDALATTACSPLTSQLLTPQIPPRSDQRAGGGSSASRPFTGESPTTSATSIASTHRTGFPTTDAAHMAASVSGILHLSPFPSTSSSRQDSNPTVPVRSNVRPRPASRDGPSVFTSSLRKTSAVTGPSLAHPNMSPLSQSFSTGSSSIVETDMSPLSRLATPLRYLTRKASIAHTLTPTTTPTTTPTPTHPSTTSSMFSPSRSTAANTFTSVDAADVTGSSRIQASAPRIAGEPTTIPFSVDFDSDVGSLLDEILPHCSSSASPLTTHVVSSTHTPSRSMVENPSGLNPSASLMPPIPRRTHSSGVLIDLPNPSYSSGPGGLSSPESDVKRGLPSSSSESYHGHTMSAPLREQNGSLALQRGPVPSIDSLYCLYGAEEAHSLPLSSLMHGDDLVRRPSSAASAIVESIWRDEEAHSLSTASGSLFLSGDSSHMNRDGGLTRPDSTNASSVPLSLPISRPRLDNLVQRSHTSTSSKK</sequence>
<dbReference type="PANTHER" id="PTHR10194:SF60">
    <property type="entry name" value="RAS GTPASE-ACTIVATING PROTEIN RASKOL"/>
    <property type="match status" value="1"/>
</dbReference>
<feature type="region of interest" description="Disordered" evidence="3">
    <location>
        <begin position="1116"/>
        <end position="1144"/>
    </location>
</feature>
<dbReference type="PROSITE" id="PS50004">
    <property type="entry name" value="C2"/>
    <property type="match status" value="1"/>
</dbReference>
<dbReference type="SMART" id="SM00233">
    <property type="entry name" value="PH"/>
    <property type="match status" value="1"/>
</dbReference>
<evidence type="ECO:0000259" key="6">
    <source>
        <dbReference type="PROSITE" id="PS50018"/>
    </source>
</evidence>
<dbReference type="SMART" id="SM00055">
    <property type="entry name" value="FCH"/>
    <property type="match status" value="1"/>
</dbReference>
<feature type="compositionally biased region" description="Low complexity" evidence="3">
    <location>
        <begin position="1253"/>
        <end position="1266"/>
    </location>
</feature>
<dbReference type="Gene3D" id="1.20.1270.60">
    <property type="entry name" value="Arfaptin homology (AH) domain/BAR domain"/>
    <property type="match status" value="1"/>
</dbReference>
<dbReference type="PROSITE" id="PS50003">
    <property type="entry name" value="PH_DOMAIN"/>
    <property type="match status" value="1"/>
</dbReference>
<evidence type="ECO:0000259" key="7">
    <source>
        <dbReference type="PROSITE" id="PS51741"/>
    </source>
</evidence>
<dbReference type="SMART" id="SM00239">
    <property type="entry name" value="C2"/>
    <property type="match status" value="1"/>
</dbReference>
<feature type="compositionally biased region" description="Polar residues" evidence="3">
    <location>
        <begin position="1053"/>
        <end position="1065"/>
    </location>
</feature>
<evidence type="ECO:0000313" key="9">
    <source>
        <dbReference type="Proteomes" id="UP001648503"/>
    </source>
</evidence>
<dbReference type="InterPro" id="IPR000008">
    <property type="entry name" value="C2_dom"/>
</dbReference>
<dbReference type="Gene3D" id="2.30.29.30">
    <property type="entry name" value="Pleckstrin-homology domain (PH domain)/Phosphotyrosine-binding domain (PTB)"/>
    <property type="match status" value="1"/>
</dbReference>
<dbReference type="SMART" id="SM00323">
    <property type="entry name" value="RasGAP"/>
    <property type="match status" value="1"/>
</dbReference>
<feature type="compositionally biased region" description="Low complexity" evidence="3">
    <location>
        <begin position="1203"/>
        <end position="1217"/>
    </location>
</feature>
<proteinExistence type="predicted"/>
<evidence type="ECO:0000256" key="2">
    <source>
        <dbReference type="PROSITE-ProRule" id="PRU01077"/>
    </source>
</evidence>
<evidence type="ECO:0008006" key="10">
    <source>
        <dbReference type="Google" id="ProtNLM"/>
    </source>
</evidence>
<dbReference type="Gene3D" id="1.10.506.10">
    <property type="entry name" value="GTPase Activation - p120gap, domain 1"/>
    <property type="match status" value="2"/>
</dbReference>
<dbReference type="InterPro" id="IPR001936">
    <property type="entry name" value="RasGAP_dom"/>
</dbReference>
<dbReference type="SUPFAM" id="SSF49562">
    <property type="entry name" value="C2 domain (Calcium/lipid-binding domain, CaLB)"/>
    <property type="match status" value="1"/>
</dbReference>
<comment type="caution">
    <text evidence="8">The sequence shown here is derived from an EMBL/GenBank/DDBJ whole genome shotgun (WGS) entry which is preliminary data.</text>
</comment>
<feature type="domain" description="Ras-GAP" evidence="6">
    <location>
        <begin position="593"/>
        <end position="791"/>
    </location>
</feature>
<feature type="domain" description="C2" evidence="5">
    <location>
        <begin position="423"/>
        <end position="537"/>
    </location>
</feature>
<dbReference type="InterPro" id="IPR031160">
    <property type="entry name" value="F_BAR_dom"/>
</dbReference>
<feature type="compositionally biased region" description="Polar residues" evidence="3">
    <location>
        <begin position="1405"/>
        <end position="1416"/>
    </location>
</feature>
<reference evidence="8 9" key="1">
    <citation type="submission" date="2021-02" db="EMBL/GenBank/DDBJ databases">
        <title>Variation within the Batrachochytrium salamandrivorans European outbreak.</title>
        <authorList>
            <person name="Kelly M."/>
            <person name="Pasmans F."/>
            <person name="Shea T.P."/>
            <person name="Munoz J.F."/>
            <person name="Carranza S."/>
            <person name="Cuomo C.A."/>
            <person name="Martel A."/>
        </authorList>
    </citation>
    <scope>NUCLEOTIDE SEQUENCE [LARGE SCALE GENOMIC DNA]</scope>
    <source>
        <strain evidence="8 9">AMFP18/2</strain>
    </source>
</reference>
<evidence type="ECO:0000256" key="3">
    <source>
        <dbReference type="SAM" id="MobiDB-lite"/>
    </source>
</evidence>
<dbReference type="InterPro" id="IPR001849">
    <property type="entry name" value="PH_domain"/>
</dbReference>
<dbReference type="InterPro" id="IPR035892">
    <property type="entry name" value="C2_domain_sf"/>
</dbReference>
<feature type="compositionally biased region" description="Polar residues" evidence="3">
    <location>
        <begin position="1021"/>
        <end position="1034"/>
    </location>
</feature>
<dbReference type="SUPFAM" id="SSF103657">
    <property type="entry name" value="BAR/IMD domain-like"/>
    <property type="match status" value="1"/>
</dbReference>
<accession>A0ABQ8FRV3</accession>
<feature type="compositionally biased region" description="Polar residues" evidence="3">
    <location>
        <begin position="1218"/>
        <end position="1231"/>
    </location>
</feature>
<dbReference type="Proteomes" id="UP001648503">
    <property type="component" value="Unassembled WGS sequence"/>
</dbReference>
<feature type="region of interest" description="Disordered" evidence="3">
    <location>
        <begin position="1201"/>
        <end position="1287"/>
    </location>
</feature>
<dbReference type="InterPro" id="IPR027267">
    <property type="entry name" value="AH/BAR_dom_sf"/>
</dbReference>
<dbReference type="InterPro" id="IPR001060">
    <property type="entry name" value="FCH_dom"/>
</dbReference>
<feature type="domain" description="F-BAR" evidence="7">
    <location>
        <begin position="1"/>
        <end position="278"/>
    </location>
</feature>
<evidence type="ECO:0000256" key="1">
    <source>
        <dbReference type="ARBA" id="ARBA00022468"/>
    </source>
</evidence>
<dbReference type="EMBL" id="JAFCIX010000003">
    <property type="protein sequence ID" value="KAH6601560.1"/>
    <property type="molecule type" value="Genomic_DNA"/>
</dbReference>
<feature type="domain" description="PH" evidence="4">
    <location>
        <begin position="305"/>
        <end position="407"/>
    </location>
</feature>
<feature type="compositionally biased region" description="Low complexity" evidence="3">
    <location>
        <begin position="984"/>
        <end position="995"/>
    </location>
</feature>